<keyword evidence="1" id="KW-1133">Transmembrane helix</keyword>
<feature type="transmembrane region" description="Helical" evidence="1">
    <location>
        <begin position="201"/>
        <end position="228"/>
    </location>
</feature>
<reference evidence="2 3" key="1">
    <citation type="submission" date="2015-08" db="EMBL/GenBank/DDBJ databases">
        <title>Next Generation Sequencing and Analysis of the Genome of Puccinia sorghi L Schw, the Causal Agent of Maize Common Rust.</title>
        <authorList>
            <person name="Rochi L."/>
            <person name="Burguener G."/>
            <person name="Darino M."/>
            <person name="Turjanski A."/>
            <person name="Kreff E."/>
            <person name="Dieguez M.J."/>
            <person name="Sacco F."/>
        </authorList>
    </citation>
    <scope>NUCLEOTIDE SEQUENCE [LARGE SCALE GENOMIC DNA]</scope>
    <source>
        <strain evidence="2 3">RO10H11247</strain>
    </source>
</reference>
<protein>
    <submittedName>
        <fullName evidence="2">Uncharacterized protein</fullName>
    </submittedName>
</protein>
<evidence type="ECO:0000313" key="2">
    <source>
        <dbReference type="EMBL" id="KNZ52578.1"/>
    </source>
</evidence>
<keyword evidence="1" id="KW-0812">Transmembrane</keyword>
<dbReference type="VEuPathDB" id="FungiDB:VP01_3515g1"/>
<dbReference type="Proteomes" id="UP000037035">
    <property type="component" value="Unassembled WGS sequence"/>
</dbReference>
<keyword evidence="1" id="KW-0472">Membrane</keyword>
<comment type="caution">
    <text evidence="2">The sequence shown here is derived from an EMBL/GenBank/DDBJ whole genome shotgun (WGS) entry which is preliminary data.</text>
</comment>
<evidence type="ECO:0000313" key="3">
    <source>
        <dbReference type="Proteomes" id="UP000037035"/>
    </source>
</evidence>
<keyword evidence="3" id="KW-1185">Reference proteome</keyword>
<gene>
    <name evidence="2" type="ORF">VP01_3515g1</name>
</gene>
<dbReference type="AlphaFoldDB" id="A0A0L6UVM6"/>
<name>A0A0L6UVM6_9BASI</name>
<sequence>MVSFRRGGTTWELYVVDRYSSAQIFSHCPCPKITQLTLTSSVSQNTSLAHCTLWPFCRNDYISYQWVLQQDLHLHIPHERWVWVLFECSCTGQTFLILSSISSSNFKINRLETTLDQLAQHGSFLCKGSLSTPDCPSSLEKLLRRRPPTSSKPHQAVCSYFFFFFCFSFLSSFPHVFLPYKSSESLSLNPFDWYAFFSSDFFFMSLFHPLLLLLLLLFFFVWFCFLAINSCLVNMSSNWQVDMSYCGIRCMDEPGLTGEPLGLFILKLVYSFKCQVRYFGDSLMVILGIEISLTRQVLSTGLDVTLRCVAGLQRGSEPVYRRLHHAGPITTHTGHSRFSLTTLCSGSLLADEAFLIVFLLAFHSPFEFEKKKKTYFSSFPCAPPRFPPLQVGLIDAPPRVRASSIIFPRYVKSIWSGSEK</sequence>
<proteinExistence type="predicted"/>
<dbReference type="EMBL" id="LAVV01008519">
    <property type="protein sequence ID" value="KNZ52578.1"/>
    <property type="molecule type" value="Genomic_DNA"/>
</dbReference>
<accession>A0A0L6UVM6</accession>
<evidence type="ECO:0000256" key="1">
    <source>
        <dbReference type="SAM" id="Phobius"/>
    </source>
</evidence>
<organism evidence="2 3">
    <name type="scientific">Puccinia sorghi</name>
    <dbReference type="NCBI Taxonomy" id="27349"/>
    <lineage>
        <taxon>Eukaryota</taxon>
        <taxon>Fungi</taxon>
        <taxon>Dikarya</taxon>
        <taxon>Basidiomycota</taxon>
        <taxon>Pucciniomycotina</taxon>
        <taxon>Pucciniomycetes</taxon>
        <taxon>Pucciniales</taxon>
        <taxon>Pucciniaceae</taxon>
        <taxon>Puccinia</taxon>
    </lineage>
</organism>
<feature type="transmembrane region" description="Helical" evidence="1">
    <location>
        <begin position="160"/>
        <end position="180"/>
    </location>
</feature>